<dbReference type="Proteomes" id="UP000199771">
    <property type="component" value="Unassembled WGS sequence"/>
</dbReference>
<dbReference type="InterPro" id="IPR023614">
    <property type="entry name" value="Porin_dom_sf"/>
</dbReference>
<dbReference type="STRING" id="1076937.SAMN04488120_104174"/>
<keyword evidence="1" id="KW-0175">Coiled coil</keyword>
<dbReference type="SUPFAM" id="SSF56935">
    <property type="entry name" value="Porins"/>
    <property type="match status" value="1"/>
</dbReference>
<accession>A0A1I2IQR0</accession>
<evidence type="ECO:0000256" key="2">
    <source>
        <dbReference type="SAM" id="SignalP"/>
    </source>
</evidence>
<feature type="signal peptide" evidence="2">
    <location>
        <begin position="1"/>
        <end position="22"/>
    </location>
</feature>
<dbReference type="RefSeq" id="WP_091532786.1">
    <property type="nucleotide sequence ID" value="NZ_FOOC01000004.1"/>
</dbReference>
<proteinExistence type="predicted"/>
<dbReference type="Gene3D" id="2.40.160.10">
    <property type="entry name" value="Porin"/>
    <property type="match status" value="1"/>
</dbReference>
<keyword evidence="2" id="KW-0732">Signal</keyword>
<keyword evidence="4" id="KW-1185">Reference proteome</keyword>
<reference evidence="3 4" key="1">
    <citation type="submission" date="2016-10" db="EMBL/GenBank/DDBJ databases">
        <authorList>
            <person name="de Groot N.N."/>
        </authorList>
    </citation>
    <scope>NUCLEOTIDE SEQUENCE [LARGE SCALE GENOMIC DNA]</scope>
    <source>
        <strain evidence="3 4">DSM 23609</strain>
    </source>
</reference>
<dbReference type="Pfam" id="PF07396">
    <property type="entry name" value="Porin_O_P"/>
    <property type="match status" value="1"/>
</dbReference>
<feature type="coiled-coil region" evidence="1">
    <location>
        <begin position="29"/>
        <end position="56"/>
    </location>
</feature>
<evidence type="ECO:0000256" key="1">
    <source>
        <dbReference type="SAM" id="Coils"/>
    </source>
</evidence>
<dbReference type="AlphaFoldDB" id="A0A1I2IQR0"/>
<sequence>MKVPFASIPGLAVLGVAMLAQAQAAADTPDSLEERLRILERKLELAEEQAANNAREAPAIKINEKGVGIQSAQGDYEFKFRGLLQADGRWFIDDRAPRTHDGFLLRRVEPTFELTLGKALFFRIQPNFAPDNATVSDVYGELRLSPVFYVRAGKFKAPVVLENLQASAATVFNERGLPNELGPNRDYGVQFGGAVLSNTLSYAIGVFNGAPDGRDATQQPETDNRKEVAARLFAEPFKNSPGFFQGLGFGVGASHGEKQGSAAANAVKYRTPGQNTFFSYLTTVGYDGDETRVSPQAYYDRNGLGLLTEYIVAKQKVAVGSNHEKLDNTAWQVVGNYLLTSEDASYAGLTKPKRPITQGGAGAWELVARYGELDVDNDAFPLYADPTQSASKARTWATGVNWYPLGNLKIALTYSQTGFDGGAASGADREDEKLLFSRFQIAF</sequence>
<feature type="chain" id="PRO_5011675827" evidence="2">
    <location>
        <begin position="23"/>
        <end position="443"/>
    </location>
</feature>
<gene>
    <name evidence="3" type="ORF">SAMN04488120_104174</name>
</gene>
<name>A0A1I2IQR0_9GAMM</name>
<dbReference type="OrthoDB" id="9807854at2"/>
<dbReference type="InterPro" id="IPR010870">
    <property type="entry name" value="Porin_O/P"/>
</dbReference>
<evidence type="ECO:0000313" key="3">
    <source>
        <dbReference type="EMBL" id="SFF44604.1"/>
    </source>
</evidence>
<evidence type="ECO:0000313" key="4">
    <source>
        <dbReference type="Proteomes" id="UP000199771"/>
    </source>
</evidence>
<protein>
    <submittedName>
        <fullName evidence="3">Phosphate-selective porin OprO and OprP</fullName>
    </submittedName>
</protein>
<organism evidence="3 4">
    <name type="scientific">Fontimonas thermophila</name>
    <dbReference type="NCBI Taxonomy" id="1076937"/>
    <lineage>
        <taxon>Bacteria</taxon>
        <taxon>Pseudomonadati</taxon>
        <taxon>Pseudomonadota</taxon>
        <taxon>Gammaproteobacteria</taxon>
        <taxon>Nevskiales</taxon>
        <taxon>Nevskiaceae</taxon>
        <taxon>Fontimonas</taxon>
    </lineage>
</organism>
<dbReference type="EMBL" id="FOOC01000004">
    <property type="protein sequence ID" value="SFF44604.1"/>
    <property type="molecule type" value="Genomic_DNA"/>
</dbReference>